<feature type="region of interest" description="Disordered" evidence="1">
    <location>
        <begin position="127"/>
        <end position="163"/>
    </location>
</feature>
<evidence type="ECO:0000256" key="2">
    <source>
        <dbReference type="SAM" id="Phobius"/>
    </source>
</evidence>
<sequence>MQILWRAHSNMDVMMQVVELLLTYTNIMVCRDFTPAKGVIAVIVMASMFAAVLLIFVCRFLYQNGDPDQVRLSPPHVRPDDDEPVTGYPVETRTGVGLHQDVQIGIPMMPSSPIRPDVSTLPSIGLERRIPANSGGNMFSSFSPSRSVAGDGSDSGRPLTDRN</sequence>
<keyword evidence="2" id="KW-1133">Transmembrane helix</keyword>
<dbReference type="Proteomes" id="UP000317494">
    <property type="component" value="Unassembled WGS sequence"/>
</dbReference>
<keyword evidence="2" id="KW-0472">Membrane</keyword>
<dbReference type="AlphaFoldDB" id="A0A507CX60"/>
<evidence type="ECO:0000313" key="4">
    <source>
        <dbReference type="Proteomes" id="UP000317494"/>
    </source>
</evidence>
<dbReference type="VEuPathDB" id="FungiDB:SeMB42_g04605"/>
<accession>A0A507CX60</accession>
<protein>
    <submittedName>
        <fullName evidence="3">Uncharacterized protein</fullName>
    </submittedName>
</protein>
<organism evidence="3 4">
    <name type="scientific">Synchytrium endobioticum</name>
    <dbReference type="NCBI Taxonomy" id="286115"/>
    <lineage>
        <taxon>Eukaryota</taxon>
        <taxon>Fungi</taxon>
        <taxon>Fungi incertae sedis</taxon>
        <taxon>Chytridiomycota</taxon>
        <taxon>Chytridiomycota incertae sedis</taxon>
        <taxon>Chytridiomycetes</taxon>
        <taxon>Synchytriales</taxon>
        <taxon>Synchytriaceae</taxon>
        <taxon>Synchytrium</taxon>
    </lineage>
</organism>
<reference evidence="3 4" key="1">
    <citation type="journal article" date="2019" name="Sci. Rep.">
        <title>Comparative genomics of chytrid fungi reveal insights into the obligate biotrophic and pathogenic lifestyle of Synchytrium endobioticum.</title>
        <authorList>
            <person name="van de Vossenberg B.T.L.H."/>
            <person name="Warris S."/>
            <person name="Nguyen H.D.T."/>
            <person name="van Gent-Pelzer M.P.E."/>
            <person name="Joly D.L."/>
            <person name="van de Geest H.C."/>
            <person name="Bonants P.J.M."/>
            <person name="Smith D.S."/>
            <person name="Levesque C.A."/>
            <person name="van der Lee T.A.J."/>
        </authorList>
    </citation>
    <scope>NUCLEOTIDE SEQUENCE [LARGE SCALE GENOMIC DNA]</scope>
    <source>
        <strain evidence="3 4">MB42</strain>
    </source>
</reference>
<dbReference type="EMBL" id="QEAN01000191">
    <property type="protein sequence ID" value="TPX43733.1"/>
    <property type="molecule type" value="Genomic_DNA"/>
</dbReference>
<evidence type="ECO:0000313" key="3">
    <source>
        <dbReference type="EMBL" id="TPX43733.1"/>
    </source>
</evidence>
<name>A0A507CX60_9FUNG</name>
<keyword evidence="2" id="KW-0812">Transmembrane</keyword>
<feature type="compositionally biased region" description="Polar residues" evidence="1">
    <location>
        <begin position="134"/>
        <end position="146"/>
    </location>
</feature>
<proteinExistence type="predicted"/>
<keyword evidence="4" id="KW-1185">Reference proteome</keyword>
<feature type="transmembrane region" description="Helical" evidence="2">
    <location>
        <begin position="38"/>
        <end position="62"/>
    </location>
</feature>
<gene>
    <name evidence="3" type="ORF">SeMB42_g04605</name>
</gene>
<comment type="caution">
    <text evidence="3">The sequence shown here is derived from an EMBL/GenBank/DDBJ whole genome shotgun (WGS) entry which is preliminary data.</text>
</comment>
<evidence type="ECO:0000256" key="1">
    <source>
        <dbReference type="SAM" id="MobiDB-lite"/>
    </source>
</evidence>